<keyword evidence="15" id="KW-0175">Coiled coil</keyword>
<dbReference type="SUPFAM" id="SSF102735">
    <property type="entry name" value="Trigger factor ribosome-binding domain"/>
    <property type="match status" value="1"/>
</dbReference>
<protein>
    <recommendedName>
        <fullName evidence="4 12">Trigger factor</fullName>
        <shortName evidence="12">TF</shortName>
        <ecNumber evidence="3 12">5.2.1.8</ecNumber>
    </recommendedName>
    <alternativeName>
        <fullName evidence="11 12">PPIase</fullName>
    </alternativeName>
</protein>
<dbReference type="NCBIfam" id="TIGR00115">
    <property type="entry name" value="tig"/>
    <property type="match status" value="1"/>
</dbReference>
<evidence type="ECO:0000256" key="3">
    <source>
        <dbReference type="ARBA" id="ARBA00013194"/>
    </source>
</evidence>
<keyword evidence="18" id="KW-1185">Reference proteome</keyword>
<keyword evidence="6 12" id="KW-0697">Rotamase</keyword>
<evidence type="ECO:0000256" key="15">
    <source>
        <dbReference type="SAM" id="Coils"/>
    </source>
</evidence>
<dbReference type="InterPro" id="IPR037041">
    <property type="entry name" value="Trigger_fac_C_sf"/>
</dbReference>
<dbReference type="EC" id="5.2.1.8" evidence="3 12"/>
<dbReference type="Pfam" id="PF05697">
    <property type="entry name" value="Trigger_N"/>
    <property type="match status" value="1"/>
</dbReference>
<comment type="subcellular location">
    <subcellularLocation>
        <location evidence="12">Cytoplasm</location>
    </subcellularLocation>
    <text evidence="12">About half TF is bound to the ribosome near the polypeptide exit tunnel while the other half is free in the cytoplasm.</text>
</comment>
<keyword evidence="9 12" id="KW-0131">Cell cycle</keyword>
<dbReference type="SUPFAM" id="SSF109998">
    <property type="entry name" value="Triger factor/SurA peptide-binding domain-like"/>
    <property type="match status" value="1"/>
</dbReference>
<dbReference type="Pfam" id="PF05698">
    <property type="entry name" value="Trigger_C"/>
    <property type="match status" value="1"/>
</dbReference>
<dbReference type="PANTHER" id="PTHR30560:SF3">
    <property type="entry name" value="TRIGGER FACTOR-LIKE PROTEIN TIG, CHLOROPLASTIC"/>
    <property type="match status" value="1"/>
</dbReference>
<accession>A0A4R2TJA7</accession>
<evidence type="ECO:0000256" key="9">
    <source>
        <dbReference type="ARBA" id="ARBA00023306"/>
    </source>
</evidence>
<dbReference type="EMBL" id="SLYC01000008">
    <property type="protein sequence ID" value="TCQ03720.1"/>
    <property type="molecule type" value="Genomic_DNA"/>
</dbReference>
<dbReference type="InterPro" id="IPR005215">
    <property type="entry name" value="Trig_fac"/>
</dbReference>
<comment type="caution">
    <text evidence="17">The sequence shown here is derived from an EMBL/GenBank/DDBJ whole genome shotgun (WGS) entry which is preliminary data.</text>
</comment>
<evidence type="ECO:0000256" key="7">
    <source>
        <dbReference type="ARBA" id="ARBA00023186"/>
    </source>
</evidence>
<comment type="catalytic activity">
    <reaction evidence="1 12 13">
        <text>[protein]-peptidylproline (omega=180) = [protein]-peptidylproline (omega=0)</text>
        <dbReference type="Rhea" id="RHEA:16237"/>
        <dbReference type="Rhea" id="RHEA-COMP:10747"/>
        <dbReference type="Rhea" id="RHEA-COMP:10748"/>
        <dbReference type="ChEBI" id="CHEBI:83833"/>
        <dbReference type="ChEBI" id="CHEBI:83834"/>
        <dbReference type="EC" id="5.2.1.8"/>
    </reaction>
</comment>
<dbReference type="FunFam" id="3.10.50.40:FF:000001">
    <property type="entry name" value="Trigger factor"/>
    <property type="match status" value="1"/>
</dbReference>
<dbReference type="GO" id="GO:0051301">
    <property type="term" value="P:cell division"/>
    <property type="evidence" value="ECO:0007669"/>
    <property type="project" value="UniProtKB-KW"/>
</dbReference>
<dbReference type="GO" id="GO:0044183">
    <property type="term" value="F:protein folding chaperone"/>
    <property type="evidence" value="ECO:0007669"/>
    <property type="project" value="TreeGrafter"/>
</dbReference>
<feature type="coiled-coil region" evidence="15">
    <location>
        <begin position="122"/>
        <end position="149"/>
    </location>
</feature>
<dbReference type="Gene3D" id="1.10.3120.10">
    <property type="entry name" value="Trigger factor, C-terminal domain"/>
    <property type="match status" value="1"/>
</dbReference>
<dbReference type="InterPro" id="IPR001179">
    <property type="entry name" value="PPIase_FKBP_dom"/>
</dbReference>
<organism evidence="17 18">
    <name type="scientific">Serpentinicella alkaliphila</name>
    <dbReference type="NCBI Taxonomy" id="1734049"/>
    <lineage>
        <taxon>Bacteria</taxon>
        <taxon>Bacillati</taxon>
        <taxon>Bacillota</taxon>
        <taxon>Clostridia</taxon>
        <taxon>Peptostreptococcales</taxon>
        <taxon>Natronincolaceae</taxon>
        <taxon>Serpentinicella</taxon>
    </lineage>
</organism>
<dbReference type="InterPro" id="IPR046357">
    <property type="entry name" value="PPIase_dom_sf"/>
</dbReference>
<feature type="coiled-coil region" evidence="15">
    <location>
        <begin position="380"/>
        <end position="407"/>
    </location>
</feature>
<dbReference type="HAMAP" id="MF_00303">
    <property type="entry name" value="Trigger_factor_Tig"/>
    <property type="match status" value="1"/>
</dbReference>
<dbReference type="OrthoDB" id="9767721at2"/>
<dbReference type="InterPro" id="IPR036611">
    <property type="entry name" value="Trigger_fac_ribosome-bd_sf"/>
</dbReference>
<dbReference type="Gene3D" id="3.30.70.1050">
    <property type="entry name" value="Trigger factor ribosome-binding domain"/>
    <property type="match status" value="1"/>
</dbReference>
<dbReference type="PROSITE" id="PS50059">
    <property type="entry name" value="FKBP_PPIASE"/>
    <property type="match status" value="1"/>
</dbReference>
<evidence type="ECO:0000313" key="18">
    <source>
        <dbReference type="Proteomes" id="UP000295504"/>
    </source>
</evidence>
<keyword evidence="7 12" id="KW-0143">Chaperone</keyword>
<evidence type="ECO:0000256" key="14">
    <source>
        <dbReference type="RuleBase" id="RU003914"/>
    </source>
</evidence>
<evidence type="ECO:0000256" key="10">
    <source>
        <dbReference type="ARBA" id="ARBA00024849"/>
    </source>
</evidence>
<dbReference type="SUPFAM" id="SSF54534">
    <property type="entry name" value="FKBP-like"/>
    <property type="match status" value="1"/>
</dbReference>
<evidence type="ECO:0000256" key="2">
    <source>
        <dbReference type="ARBA" id="ARBA00005464"/>
    </source>
</evidence>
<comment type="domain">
    <text evidence="12">Consists of 3 domains; the N-terminus binds the ribosome, the middle domain has PPIase activity, while the C-terminus has intrinsic chaperone activity on its own.</text>
</comment>
<dbReference type="InterPro" id="IPR008880">
    <property type="entry name" value="Trigger_fac_C"/>
</dbReference>
<dbReference type="AlphaFoldDB" id="A0A4R2TJA7"/>
<name>A0A4R2TJA7_9FIRM</name>
<evidence type="ECO:0000313" key="17">
    <source>
        <dbReference type="EMBL" id="TCQ03720.1"/>
    </source>
</evidence>
<sequence>MSSEIIKKEDNKITLKIVVDAAKFEEATNIAYNKMKARFNMPGFRKGKAPKKIIEASYGVEIFYEEAINICFPDAYEAALAEHSIEPIDHPHIDIVDEIEKGKDVVFTAEVEIMPEFTIENYKGIEVEKKEYNVQEEDVQNELDMLVQNSARMVSVEDRPVKNGDMVIIDFKGMVDDVQFPGGTAEKQTLTIGSGHFIPGFEEQLIGANIGDDVVVNVTFPEKYHSEDLAGKDAVFHVKIHEIKEKELPTVDDEFAKDVSDFDTIEELKADIKNKLVEAAENKEKQEFENAVINAIASKVELNVPNAAIEKQIDQMIREFAFSLSYQGMKLETYYQITGTNEEDLRSQMREDAANRVKNDLVVDKISKLENIEVTEEDLNAEFEKMATLYKQEVEALKSRLKEQDINNIRDNLVMKKTVDFLVDNAKVI</sequence>
<keyword evidence="12" id="KW-0963">Cytoplasm</keyword>
<evidence type="ECO:0000256" key="13">
    <source>
        <dbReference type="PROSITE-ProRule" id="PRU00277"/>
    </source>
</evidence>
<dbReference type="RefSeq" id="WP_132847934.1">
    <property type="nucleotide sequence ID" value="NZ_CP058648.1"/>
</dbReference>
<keyword evidence="5 12" id="KW-0132">Cell division</keyword>
<feature type="domain" description="PPIase FKBP-type" evidence="16">
    <location>
        <begin position="164"/>
        <end position="246"/>
    </location>
</feature>
<evidence type="ECO:0000256" key="11">
    <source>
        <dbReference type="ARBA" id="ARBA00029986"/>
    </source>
</evidence>
<dbReference type="Gene3D" id="3.10.50.40">
    <property type="match status" value="1"/>
</dbReference>
<dbReference type="GO" id="GO:0005737">
    <property type="term" value="C:cytoplasm"/>
    <property type="evidence" value="ECO:0007669"/>
    <property type="project" value="UniProtKB-SubCell"/>
</dbReference>
<proteinExistence type="inferred from homology"/>
<dbReference type="InterPro" id="IPR027304">
    <property type="entry name" value="Trigger_fact/SurA_dom_sf"/>
</dbReference>
<dbReference type="PIRSF" id="PIRSF003095">
    <property type="entry name" value="Trigger_factor"/>
    <property type="match status" value="1"/>
</dbReference>
<evidence type="ECO:0000256" key="6">
    <source>
        <dbReference type="ARBA" id="ARBA00023110"/>
    </source>
</evidence>
<dbReference type="GO" id="GO:0043335">
    <property type="term" value="P:protein unfolding"/>
    <property type="evidence" value="ECO:0007669"/>
    <property type="project" value="TreeGrafter"/>
</dbReference>
<dbReference type="Pfam" id="PF00254">
    <property type="entry name" value="FKBP_C"/>
    <property type="match status" value="1"/>
</dbReference>
<reference evidence="17 18" key="1">
    <citation type="submission" date="2019-03" db="EMBL/GenBank/DDBJ databases">
        <title>Genomic Encyclopedia of Type Strains, Phase IV (KMG-IV): sequencing the most valuable type-strain genomes for metagenomic binning, comparative biology and taxonomic classification.</title>
        <authorList>
            <person name="Goeker M."/>
        </authorList>
    </citation>
    <scope>NUCLEOTIDE SEQUENCE [LARGE SCALE GENOMIC DNA]</scope>
    <source>
        <strain evidence="17 18">DSM 100013</strain>
    </source>
</reference>
<dbReference type="GO" id="GO:0015031">
    <property type="term" value="P:protein transport"/>
    <property type="evidence" value="ECO:0007669"/>
    <property type="project" value="UniProtKB-UniRule"/>
</dbReference>
<dbReference type="GO" id="GO:0043022">
    <property type="term" value="F:ribosome binding"/>
    <property type="evidence" value="ECO:0007669"/>
    <property type="project" value="TreeGrafter"/>
</dbReference>
<keyword evidence="8 12" id="KW-0413">Isomerase</keyword>
<dbReference type="Proteomes" id="UP000295504">
    <property type="component" value="Unassembled WGS sequence"/>
</dbReference>
<evidence type="ECO:0000256" key="1">
    <source>
        <dbReference type="ARBA" id="ARBA00000971"/>
    </source>
</evidence>
<evidence type="ECO:0000259" key="16">
    <source>
        <dbReference type="PROSITE" id="PS50059"/>
    </source>
</evidence>
<dbReference type="InterPro" id="IPR008881">
    <property type="entry name" value="Trigger_fac_ribosome-bd_bac"/>
</dbReference>
<gene>
    <name evidence="12" type="primary">tig</name>
    <name evidence="17" type="ORF">EDD79_100837</name>
</gene>
<evidence type="ECO:0000256" key="12">
    <source>
        <dbReference type="HAMAP-Rule" id="MF_00303"/>
    </source>
</evidence>
<dbReference type="GO" id="GO:0003755">
    <property type="term" value="F:peptidyl-prolyl cis-trans isomerase activity"/>
    <property type="evidence" value="ECO:0007669"/>
    <property type="project" value="UniProtKB-UniRule"/>
</dbReference>
<dbReference type="PANTHER" id="PTHR30560">
    <property type="entry name" value="TRIGGER FACTOR CHAPERONE AND PEPTIDYL-PROLYL CIS/TRANS ISOMERASE"/>
    <property type="match status" value="1"/>
</dbReference>
<comment type="similarity">
    <text evidence="2 12 14">Belongs to the FKBP-type PPIase family. Tig subfamily.</text>
</comment>
<feature type="coiled-coil region" evidence="15">
    <location>
        <begin position="262"/>
        <end position="289"/>
    </location>
</feature>
<dbReference type="GO" id="GO:0051083">
    <property type="term" value="P:'de novo' cotranslational protein folding"/>
    <property type="evidence" value="ECO:0007669"/>
    <property type="project" value="TreeGrafter"/>
</dbReference>
<evidence type="ECO:0000256" key="5">
    <source>
        <dbReference type="ARBA" id="ARBA00022618"/>
    </source>
</evidence>
<evidence type="ECO:0000256" key="4">
    <source>
        <dbReference type="ARBA" id="ARBA00016902"/>
    </source>
</evidence>
<comment type="function">
    <text evidence="10 12">Involved in protein export. Acts as a chaperone by maintaining the newly synthesized protein in an open conformation. Functions as a peptidyl-prolyl cis-trans isomerase.</text>
</comment>
<evidence type="ECO:0000256" key="8">
    <source>
        <dbReference type="ARBA" id="ARBA00023235"/>
    </source>
</evidence>